<reference evidence="2" key="1">
    <citation type="journal article" date="2023" name="Mol. Phylogenet. Evol.">
        <title>Genome-scale phylogeny and comparative genomics of the fungal order Sordariales.</title>
        <authorList>
            <person name="Hensen N."/>
            <person name="Bonometti L."/>
            <person name="Westerberg I."/>
            <person name="Brannstrom I.O."/>
            <person name="Guillou S."/>
            <person name="Cros-Aarteil S."/>
            <person name="Calhoun S."/>
            <person name="Haridas S."/>
            <person name="Kuo A."/>
            <person name="Mondo S."/>
            <person name="Pangilinan J."/>
            <person name="Riley R."/>
            <person name="LaButti K."/>
            <person name="Andreopoulos B."/>
            <person name="Lipzen A."/>
            <person name="Chen C."/>
            <person name="Yan M."/>
            <person name="Daum C."/>
            <person name="Ng V."/>
            <person name="Clum A."/>
            <person name="Steindorff A."/>
            <person name="Ohm R.A."/>
            <person name="Martin F."/>
            <person name="Silar P."/>
            <person name="Natvig D.O."/>
            <person name="Lalanne C."/>
            <person name="Gautier V."/>
            <person name="Ament-Velasquez S.L."/>
            <person name="Kruys A."/>
            <person name="Hutchinson M.I."/>
            <person name="Powell A.J."/>
            <person name="Barry K."/>
            <person name="Miller A.N."/>
            <person name="Grigoriev I.V."/>
            <person name="Debuchy R."/>
            <person name="Gladieux P."/>
            <person name="Hiltunen Thoren M."/>
            <person name="Johannesson H."/>
        </authorList>
    </citation>
    <scope>NUCLEOTIDE SEQUENCE</scope>
    <source>
        <strain evidence="2">CBS 168.71</strain>
    </source>
</reference>
<accession>A0AAE0HE68</accession>
<dbReference type="Proteomes" id="UP001278766">
    <property type="component" value="Unassembled WGS sequence"/>
</dbReference>
<comment type="caution">
    <text evidence="2">The sequence shown here is derived from an EMBL/GenBank/DDBJ whole genome shotgun (WGS) entry which is preliminary data.</text>
</comment>
<evidence type="ECO:0000313" key="3">
    <source>
        <dbReference type="Proteomes" id="UP001278766"/>
    </source>
</evidence>
<dbReference type="EMBL" id="JAUEPN010000005">
    <property type="protein sequence ID" value="KAK3294922.1"/>
    <property type="molecule type" value="Genomic_DNA"/>
</dbReference>
<dbReference type="Pfam" id="PF24483">
    <property type="entry name" value="DUF7582"/>
    <property type="match status" value="1"/>
</dbReference>
<dbReference type="RefSeq" id="XP_062658436.1">
    <property type="nucleotide sequence ID" value="XM_062799207.1"/>
</dbReference>
<proteinExistence type="predicted"/>
<keyword evidence="3" id="KW-1185">Reference proteome</keyword>
<dbReference type="AlphaFoldDB" id="A0AAE0HE68"/>
<protein>
    <recommendedName>
        <fullName evidence="1">DUF7582 domain-containing protein</fullName>
    </recommendedName>
</protein>
<gene>
    <name evidence="2" type="ORF">B0H64DRAFT_198055</name>
</gene>
<dbReference type="GeneID" id="87836155"/>
<sequence length="240" mass="26341">MGQSWSQFQQRNNARSLLELAPAGTPGSGAPIPNLTRPTLETALTNVGDYLAKKKKTVTVIAVGGAVNTIHLRSRQSTHDVDFYNSRLTVADYGHLIKGAKEAAGRDPQLNEGWFNNHTVFFIPQSQRDALTDQAFAQNEVIFQHGGLKVLAAPWKYAFCCKVDRLAGGGINAAQSYDLSDAVHYLARHLARHNLTTMTLATVKQWFAGYGLQWTVGNDVVIGRINAAYKTKFGVEKVIK</sequence>
<evidence type="ECO:0000313" key="2">
    <source>
        <dbReference type="EMBL" id="KAK3294922.1"/>
    </source>
</evidence>
<feature type="domain" description="DUF7582" evidence="1">
    <location>
        <begin position="38"/>
        <end position="234"/>
    </location>
</feature>
<dbReference type="InterPro" id="IPR056004">
    <property type="entry name" value="DUF7582"/>
</dbReference>
<reference evidence="2" key="2">
    <citation type="submission" date="2023-06" db="EMBL/GenBank/DDBJ databases">
        <authorList>
            <consortium name="Lawrence Berkeley National Laboratory"/>
            <person name="Haridas S."/>
            <person name="Hensen N."/>
            <person name="Bonometti L."/>
            <person name="Westerberg I."/>
            <person name="Brannstrom I.O."/>
            <person name="Guillou S."/>
            <person name="Cros-Aarteil S."/>
            <person name="Calhoun S."/>
            <person name="Kuo A."/>
            <person name="Mondo S."/>
            <person name="Pangilinan J."/>
            <person name="Riley R."/>
            <person name="Labutti K."/>
            <person name="Andreopoulos B."/>
            <person name="Lipzen A."/>
            <person name="Chen C."/>
            <person name="Yanf M."/>
            <person name="Daum C."/>
            <person name="Ng V."/>
            <person name="Clum A."/>
            <person name="Steindorff A."/>
            <person name="Ohm R."/>
            <person name="Martin F."/>
            <person name="Silar P."/>
            <person name="Natvig D."/>
            <person name="Lalanne C."/>
            <person name="Gautier V."/>
            <person name="Ament-Velasquez S.L."/>
            <person name="Kruys A."/>
            <person name="Hutchinson M.I."/>
            <person name="Powell A.J."/>
            <person name="Barry K."/>
            <person name="Miller A.N."/>
            <person name="Grigoriev I.V."/>
            <person name="Debuchy R."/>
            <person name="Gladieux P."/>
            <person name="Thoren M.H."/>
            <person name="Johannesson H."/>
        </authorList>
    </citation>
    <scope>NUCLEOTIDE SEQUENCE</scope>
    <source>
        <strain evidence="2">CBS 168.71</strain>
    </source>
</reference>
<organism evidence="2 3">
    <name type="scientific">Chaetomium fimeti</name>
    <dbReference type="NCBI Taxonomy" id="1854472"/>
    <lineage>
        <taxon>Eukaryota</taxon>
        <taxon>Fungi</taxon>
        <taxon>Dikarya</taxon>
        <taxon>Ascomycota</taxon>
        <taxon>Pezizomycotina</taxon>
        <taxon>Sordariomycetes</taxon>
        <taxon>Sordariomycetidae</taxon>
        <taxon>Sordariales</taxon>
        <taxon>Chaetomiaceae</taxon>
        <taxon>Chaetomium</taxon>
    </lineage>
</organism>
<evidence type="ECO:0000259" key="1">
    <source>
        <dbReference type="Pfam" id="PF24483"/>
    </source>
</evidence>
<name>A0AAE0HE68_9PEZI</name>